<evidence type="ECO:0000256" key="1">
    <source>
        <dbReference type="SAM" id="MobiDB-lite"/>
    </source>
</evidence>
<dbReference type="InParanoid" id="A0A059BW61"/>
<dbReference type="AlphaFoldDB" id="A0A059BW61"/>
<sequence>MACGGQRLGRRRVAPPLPSSLRSGLFGQQRRRLRGLLALRRAEQRRQCRCWTDLQVALAASCSVSPVVAAAVSDEAGCRSGGGTARGPGAAARKSSG</sequence>
<protein>
    <submittedName>
        <fullName evidence="2">Uncharacterized protein</fullName>
    </submittedName>
</protein>
<gene>
    <name evidence="2" type="ORF">EUGRSUZ_F03597</name>
</gene>
<dbReference type="Gramene" id="KCW70352">
    <property type="protein sequence ID" value="KCW70352"/>
    <property type="gene ID" value="EUGRSUZ_F03597"/>
</dbReference>
<feature type="region of interest" description="Disordered" evidence="1">
    <location>
        <begin position="1"/>
        <end position="21"/>
    </location>
</feature>
<reference evidence="2" key="1">
    <citation type="submission" date="2013-07" db="EMBL/GenBank/DDBJ databases">
        <title>The genome of Eucalyptus grandis.</title>
        <authorList>
            <person name="Schmutz J."/>
            <person name="Hayes R."/>
            <person name="Myburg A."/>
            <person name="Tuskan G."/>
            <person name="Grattapaglia D."/>
            <person name="Rokhsar D.S."/>
        </authorList>
    </citation>
    <scope>NUCLEOTIDE SEQUENCE</scope>
    <source>
        <tissue evidence="2">Leaf extractions</tissue>
    </source>
</reference>
<organism evidence="2">
    <name type="scientific">Eucalyptus grandis</name>
    <name type="common">Flooded gum</name>
    <dbReference type="NCBI Taxonomy" id="71139"/>
    <lineage>
        <taxon>Eukaryota</taxon>
        <taxon>Viridiplantae</taxon>
        <taxon>Streptophyta</taxon>
        <taxon>Embryophyta</taxon>
        <taxon>Tracheophyta</taxon>
        <taxon>Spermatophyta</taxon>
        <taxon>Magnoliopsida</taxon>
        <taxon>eudicotyledons</taxon>
        <taxon>Gunneridae</taxon>
        <taxon>Pentapetalae</taxon>
        <taxon>rosids</taxon>
        <taxon>malvids</taxon>
        <taxon>Myrtales</taxon>
        <taxon>Myrtaceae</taxon>
        <taxon>Myrtoideae</taxon>
        <taxon>Eucalypteae</taxon>
        <taxon>Eucalyptus</taxon>
    </lineage>
</organism>
<name>A0A059BW61_EUCGR</name>
<feature type="compositionally biased region" description="Low complexity" evidence="1">
    <location>
        <begin position="87"/>
        <end position="97"/>
    </location>
</feature>
<feature type="region of interest" description="Disordered" evidence="1">
    <location>
        <begin position="77"/>
        <end position="97"/>
    </location>
</feature>
<dbReference type="EMBL" id="KK198758">
    <property type="protein sequence ID" value="KCW70352.1"/>
    <property type="molecule type" value="Genomic_DNA"/>
</dbReference>
<evidence type="ECO:0000313" key="2">
    <source>
        <dbReference type="EMBL" id="KCW70352.1"/>
    </source>
</evidence>
<proteinExistence type="predicted"/>
<accession>A0A059BW61</accession>